<dbReference type="GO" id="GO:0005930">
    <property type="term" value="C:axoneme"/>
    <property type="evidence" value="ECO:0007669"/>
    <property type="project" value="UniProtKB-SubCell"/>
</dbReference>
<evidence type="ECO:0000259" key="10">
    <source>
        <dbReference type="Pfam" id="PF10243"/>
    </source>
</evidence>
<evidence type="ECO:0000256" key="5">
    <source>
        <dbReference type="ARBA" id="ARBA00023054"/>
    </source>
</evidence>
<keyword evidence="6" id="KW-0206">Cytoskeleton</keyword>
<comment type="caution">
    <text evidence="12">The sequence shown here is derived from an EMBL/GenBank/DDBJ whole genome shotgun (WGS) entry which is preliminary data.</text>
</comment>
<feature type="region of interest" description="Disordered" evidence="9">
    <location>
        <begin position="120"/>
        <end position="338"/>
    </location>
</feature>
<feature type="domain" description="TRAF3-interacting protein 1 N-terminal" evidence="10">
    <location>
        <begin position="13"/>
        <end position="119"/>
    </location>
</feature>
<feature type="compositionally biased region" description="Basic and acidic residues" evidence="9">
    <location>
        <begin position="240"/>
        <end position="253"/>
    </location>
</feature>
<dbReference type="InterPro" id="IPR040468">
    <property type="entry name" value="TRAF3IP1_N"/>
</dbReference>
<dbReference type="EMBL" id="CAVP010059135">
    <property type="protein sequence ID" value="CDL95572.1"/>
    <property type="molecule type" value="Genomic_DNA"/>
</dbReference>
<dbReference type="InterPro" id="IPR041476">
    <property type="entry name" value="TRAF3IP1_C"/>
</dbReference>
<reference evidence="12" key="2">
    <citation type="submission" date="2013-05" db="EMBL/GenBank/DDBJ databases">
        <title>The genome and transcriptome of Haemonchus contortus: a key model parasite for drug and vaccine discovery.</title>
        <authorList>
            <person name="Laing R."/>
            <person name="Kikuchi T."/>
            <person name="Martinelli A."/>
            <person name="Tsai I.J."/>
            <person name="Beech R.N."/>
            <person name="Redman E."/>
            <person name="Holroyd N."/>
            <person name="Bartley D.J."/>
            <person name="Beasley H."/>
            <person name="Britton C."/>
            <person name="Curran D."/>
            <person name="Devaney E."/>
            <person name="Gilabert A."/>
            <person name="Jackson F."/>
            <person name="Hunt M."/>
            <person name="Johnston S."/>
            <person name="Kryukov I."/>
            <person name="Li K."/>
            <person name="Morrison A.A."/>
            <person name="Reid A.J."/>
            <person name="Sargison N."/>
            <person name="Saunders G."/>
            <person name="Wasmuth J.D."/>
            <person name="Wolstenholme A."/>
            <person name="Berriman M."/>
            <person name="Gilleard J.S."/>
            <person name="Cotton J.A."/>
        </authorList>
    </citation>
    <scope>NUCLEOTIDE SEQUENCE [LARGE SCALE GENOMIC DNA]</scope>
    <source>
        <strain evidence="12">ISE/inbred ISE</strain>
    </source>
</reference>
<feature type="compositionally biased region" description="Basic and acidic residues" evidence="9">
    <location>
        <begin position="136"/>
        <end position="232"/>
    </location>
</feature>
<dbReference type="GO" id="GO:0042073">
    <property type="term" value="P:intraciliary transport"/>
    <property type="evidence" value="ECO:0007669"/>
    <property type="project" value="TreeGrafter"/>
</dbReference>
<evidence type="ECO:0000256" key="2">
    <source>
        <dbReference type="ARBA" id="ARBA00004430"/>
    </source>
</evidence>
<protein>
    <submittedName>
        <fullName evidence="12">Microtubule TRAF3 and DISC1 binding protein domain containing protein</fullName>
    </submittedName>
</protein>
<evidence type="ECO:0000313" key="12">
    <source>
        <dbReference type="EMBL" id="CDL95572.1"/>
    </source>
</evidence>
<keyword evidence="4" id="KW-0970">Cilium biogenesis/degradation</keyword>
<evidence type="ECO:0000256" key="6">
    <source>
        <dbReference type="ARBA" id="ARBA00023212"/>
    </source>
</evidence>
<dbReference type="PANTHER" id="PTHR31363:SF0">
    <property type="entry name" value="TRAF3-INTERACTING PROTEIN 1"/>
    <property type="match status" value="1"/>
</dbReference>
<evidence type="ECO:0000256" key="3">
    <source>
        <dbReference type="ARBA" id="ARBA00022490"/>
    </source>
</evidence>
<dbReference type="AlphaFoldDB" id="W6NU10"/>
<dbReference type="Pfam" id="PF17749">
    <property type="entry name" value="MIP-T3_C"/>
    <property type="match status" value="1"/>
</dbReference>
<keyword evidence="5" id="KW-0175">Coiled coil</keyword>
<feature type="compositionally biased region" description="Basic and acidic residues" evidence="9">
    <location>
        <begin position="260"/>
        <end position="271"/>
    </location>
</feature>
<evidence type="ECO:0000256" key="7">
    <source>
        <dbReference type="ARBA" id="ARBA00023273"/>
    </source>
</evidence>
<dbReference type="Gene3D" id="1.10.418.50">
    <property type="entry name" value="Microtubule-binding protein MIP-T3"/>
    <property type="match status" value="1"/>
</dbReference>
<comment type="subcellular location">
    <subcellularLocation>
        <location evidence="2">Cytoplasm</location>
        <location evidence="2">Cytoskeleton</location>
        <location evidence="2">Cilium axoneme</location>
    </subcellularLocation>
    <subcellularLocation>
        <location evidence="1">Cytoplasm</location>
        <location evidence="1">Cytoskeleton</location>
        <location evidence="1">Cilium basal body</location>
    </subcellularLocation>
</comment>
<comment type="similarity">
    <text evidence="8">Belongs to the TRAF3IP1 family.</text>
</comment>
<dbReference type="InterPro" id="IPR018799">
    <property type="entry name" value="TRAF3IP1"/>
</dbReference>
<dbReference type="PANTHER" id="PTHR31363">
    <property type="entry name" value="TRAF3-INTERACTING PROTEIN 1"/>
    <property type="match status" value="1"/>
</dbReference>
<dbReference type="GO" id="GO:0060271">
    <property type="term" value="P:cilium assembly"/>
    <property type="evidence" value="ECO:0007669"/>
    <property type="project" value="TreeGrafter"/>
</dbReference>
<gene>
    <name evidence="12" type="ORF">HCOI_01514900</name>
</gene>
<dbReference type="Pfam" id="PF10243">
    <property type="entry name" value="MIP-T3"/>
    <property type="match status" value="1"/>
</dbReference>
<evidence type="ECO:0000256" key="1">
    <source>
        <dbReference type="ARBA" id="ARBA00004120"/>
    </source>
</evidence>
<dbReference type="GO" id="GO:0070507">
    <property type="term" value="P:regulation of microtubule cytoskeleton organization"/>
    <property type="evidence" value="ECO:0007669"/>
    <property type="project" value="TreeGrafter"/>
</dbReference>
<sequence length="555" mass="62210">MGTYSDTSMANAKDTRAAFSGLIEKPVLTDELLARPPFRFILDIVSSTAAKTGYLRDRFPVEALNPAKFKDKTDKTAFLDSLIEAVNDGSLPGIKSAKIVAGKEPELTNMLLIKLAEQAREFQEQNSQPKKKRRPSSLEEPKEKSGKSKHRSESKGKEEKSKKESKEEKNKEESKENKNKEESKEEKSKKRSKTKDSKEKTKEKKKKEVTTDGTESDHHRSRTKDKDEDKKTSSKKSKKHEKEKMKENIENRDINSNVVEDEKQQQQHVDEPITSPTNESPKYSAEAQSSERTDDSGISDMIESPQQPTIERLPGARPQTSMGRPGTAAARPAPPKLKRKQIAVTEEVAPPQNVVLIPEITDQEKPTPEENFLVEEEEEVVQPQFRPTEIPESTDQRGGLVQKMIDTTTTLKETNLNDTGDVDEGMLAKEKLKTEAFSNSLQTVTRTVYPLSRIFDFAQEDLELILKELDKWLNESKKCESLLKERDAQGIGDSHKPSTVELSAASDGVVDSDVDLEEERRGWVDGSETPGLAVFAFYAATSRLAPYCTRAKASA</sequence>
<feature type="compositionally biased region" description="Polar residues" evidence="9">
    <location>
        <begin position="274"/>
        <end position="288"/>
    </location>
</feature>
<organism evidence="12">
    <name type="scientific">Haemonchus contortus</name>
    <name type="common">Barber pole worm</name>
    <dbReference type="NCBI Taxonomy" id="6289"/>
    <lineage>
        <taxon>Eukaryota</taxon>
        <taxon>Metazoa</taxon>
        <taxon>Ecdysozoa</taxon>
        <taxon>Nematoda</taxon>
        <taxon>Chromadorea</taxon>
        <taxon>Rhabditida</taxon>
        <taxon>Rhabditina</taxon>
        <taxon>Rhabditomorpha</taxon>
        <taxon>Strongyloidea</taxon>
        <taxon>Trichostrongylidae</taxon>
        <taxon>Haemonchus</taxon>
    </lineage>
</organism>
<proteinExistence type="inferred from homology"/>
<evidence type="ECO:0000259" key="11">
    <source>
        <dbReference type="Pfam" id="PF17749"/>
    </source>
</evidence>
<keyword evidence="7" id="KW-0966">Cell projection</keyword>
<dbReference type="GO" id="GO:0036064">
    <property type="term" value="C:ciliary basal body"/>
    <property type="evidence" value="ECO:0007669"/>
    <property type="project" value="TreeGrafter"/>
</dbReference>
<dbReference type="InterPro" id="IPR042576">
    <property type="entry name" value="TRAF3IP1_N_sf"/>
</dbReference>
<reference evidence="12" key="1">
    <citation type="submission" date="2013-03" db="EMBL/GenBank/DDBJ databases">
        <authorList>
            <person name="Aslett M."/>
        </authorList>
    </citation>
    <scope>NUCLEOTIDE SEQUENCE [LARGE SCALE GENOMIC DNA]</scope>
    <source>
        <strain evidence="12">ISE/inbred ISE</strain>
    </source>
</reference>
<keyword evidence="3" id="KW-0963">Cytoplasm</keyword>
<feature type="domain" description="TRAF3-interacting protein 1 C-terminal" evidence="11">
    <location>
        <begin position="393"/>
        <end position="492"/>
    </location>
</feature>
<feature type="region of interest" description="Disordered" evidence="9">
    <location>
        <begin position="355"/>
        <end position="384"/>
    </location>
</feature>
<evidence type="ECO:0000256" key="4">
    <source>
        <dbReference type="ARBA" id="ARBA00022794"/>
    </source>
</evidence>
<dbReference type="GO" id="GO:0008017">
    <property type="term" value="F:microtubule binding"/>
    <property type="evidence" value="ECO:0007669"/>
    <property type="project" value="InterPro"/>
</dbReference>
<evidence type="ECO:0000256" key="8">
    <source>
        <dbReference type="ARBA" id="ARBA00043971"/>
    </source>
</evidence>
<accession>W6NU10</accession>
<evidence type="ECO:0000256" key="9">
    <source>
        <dbReference type="SAM" id="MobiDB-lite"/>
    </source>
</evidence>
<name>W6NU10_HAECO</name>
<dbReference type="GO" id="GO:0030992">
    <property type="term" value="C:intraciliary transport particle B"/>
    <property type="evidence" value="ECO:0007669"/>
    <property type="project" value="TreeGrafter"/>
</dbReference>